<name>A0A8J6QIX1_9GAMM</name>
<evidence type="ECO:0000256" key="2">
    <source>
        <dbReference type="ARBA" id="ARBA00006906"/>
    </source>
</evidence>
<dbReference type="EC" id="4.1.3.16" evidence="6"/>
<proteinExistence type="inferred from homology"/>
<dbReference type="InterPro" id="IPR013785">
    <property type="entry name" value="Aldolase_TIM"/>
</dbReference>
<dbReference type="SUPFAM" id="SSF51569">
    <property type="entry name" value="Aldolase"/>
    <property type="match status" value="1"/>
</dbReference>
<dbReference type="Proteomes" id="UP000638014">
    <property type="component" value="Unassembled WGS sequence"/>
</dbReference>
<dbReference type="NCBIfam" id="TIGR01182">
    <property type="entry name" value="eda"/>
    <property type="match status" value="1"/>
</dbReference>
<dbReference type="GO" id="GO:0008675">
    <property type="term" value="F:2-dehydro-3-deoxy-phosphogluconate aldolase activity"/>
    <property type="evidence" value="ECO:0007669"/>
    <property type="project" value="UniProtKB-EC"/>
</dbReference>
<comment type="similarity">
    <text evidence="2">Belongs to the KHG/KDPG aldolase family.</text>
</comment>
<keyword evidence="4 6" id="KW-0456">Lyase</keyword>
<dbReference type="RefSeq" id="WP_191146129.1">
    <property type="nucleotide sequence ID" value="NZ_JACXAF010000027.1"/>
</dbReference>
<dbReference type="GO" id="GO:0008700">
    <property type="term" value="F:(R,S)-4-hydroxy-2-oxoglutarate aldolase activity"/>
    <property type="evidence" value="ECO:0007669"/>
    <property type="project" value="UniProtKB-EC"/>
</dbReference>
<reference evidence="6" key="1">
    <citation type="submission" date="2020-09" db="EMBL/GenBank/DDBJ databases">
        <title>A novel bacterium of genus Neiella, isolated from South China Sea.</title>
        <authorList>
            <person name="Huang H."/>
            <person name="Mo K."/>
            <person name="Hu Y."/>
        </authorList>
    </citation>
    <scope>NUCLEOTIDE SEQUENCE</scope>
    <source>
        <strain evidence="6">HB171785</strain>
    </source>
</reference>
<dbReference type="EC" id="4.1.2.14" evidence="6"/>
<organism evidence="6 7">
    <name type="scientific">Neiella litorisoli</name>
    <dbReference type="NCBI Taxonomy" id="2771431"/>
    <lineage>
        <taxon>Bacteria</taxon>
        <taxon>Pseudomonadati</taxon>
        <taxon>Pseudomonadota</taxon>
        <taxon>Gammaproteobacteria</taxon>
        <taxon>Alteromonadales</taxon>
        <taxon>Echinimonadaceae</taxon>
        <taxon>Neiella</taxon>
    </lineage>
</organism>
<dbReference type="PANTHER" id="PTHR30246:SF1">
    <property type="entry name" value="2-DEHYDRO-3-DEOXY-6-PHOSPHOGALACTONATE ALDOLASE-RELATED"/>
    <property type="match status" value="1"/>
</dbReference>
<evidence type="ECO:0000313" key="6">
    <source>
        <dbReference type="EMBL" id="MBD1391070.1"/>
    </source>
</evidence>
<dbReference type="CDD" id="cd00452">
    <property type="entry name" value="KDPG_aldolase"/>
    <property type="match status" value="1"/>
</dbReference>
<dbReference type="PANTHER" id="PTHR30246">
    <property type="entry name" value="2-KETO-3-DEOXY-6-PHOSPHOGLUCONATE ALDOLASE"/>
    <property type="match status" value="1"/>
</dbReference>
<dbReference type="EMBL" id="JACXAF010000027">
    <property type="protein sequence ID" value="MBD1391070.1"/>
    <property type="molecule type" value="Genomic_DNA"/>
</dbReference>
<protein>
    <submittedName>
        <fullName evidence="6">Bifunctional 4-hydroxy-2-oxoglutarate aldolase/2-dehydro-3-deoxy-phosphogluconate aldolase</fullName>
        <ecNumber evidence="6">4.1.2.14</ecNumber>
        <ecNumber evidence="6">4.1.3.16</ecNumber>
    </submittedName>
</protein>
<keyword evidence="5" id="KW-0119">Carbohydrate metabolism</keyword>
<dbReference type="InterPro" id="IPR000887">
    <property type="entry name" value="Aldlse_KDPG_KHG"/>
</dbReference>
<evidence type="ECO:0000256" key="3">
    <source>
        <dbReference type="ARBA" id="ARBA00011233"/>
    </source>
</evidence>
<gene>
    <name evidence="6" type="primary">eda</name>
    <name evidence="6" type="ORF">IC617_16705</name>
</gene>
<comment type="pathway">
    <text evidence="1">Carbohydrate acid metabolism.</text>
</comment>
<evidence type="ECO:0000313" key="7">
    <source>
        <dbReference type="Proteomes" id="UP000638014"/>
    </source>
</evidence>
<accession>A0A8J6QIX1</accession>
<evidence type="ECO:0000256" key="4">
    <source>
        <dbReference type="ARBA" id="ARBA00023239"/>
    </source>
</evidence>
<keyword evidence="7" id="KW-1185">Reference proteome</keyword>
<comment type="caution">
    <text evidence="6">The sequence shown here is derived from an EMBL/GenBank/DDBJ whole genome shotgun (WGS) entry which is preliminary data.</text>
</comment>
<evidence type="ECO:0000256" key="1">
    <source>
        <dbReference type="ARBA" id="ARBA00004761"/>
    </source>
</evidence>
<evidence type="ECO:0000256" key="5">
    <source>
        <dbReference type="ARBA" id="ARBA00023277"/>
    </source>
</evidence>
<dbReference type="InterPro" id="IPR031338">
    <property type="entry name" value="KDPG/KHG_AS_2"/>
</dbReference>
<dbReference type="Gene3D" id="3.20.20.70">
    <property type="entry name" value="Aldolase class I"/>
    <property type="match status" value="1"/>
</dbReference>
<sequence length="206" mass="21454">MKLFSEMMAGQTLLPIIQADSVEQGVAIAKAMAEAGLKVVEVVLRSEASLDALTAIKQQLPELIVGAGTVLDKDILAQALAAKADYIVTPCVTPDLLAALAESGVPAIPGVANCADIALARDAGFREVKLFPASLAGGIPFLKAVSSVFRDMTFCPTGGINADNCADFLALPNVIAVGGTWVAKKEWVDAQDWQAITDACREAISK</sequence>
<dbReference type="PROSITE" id="PS00160">
    <property type="entry name" value="ALDOLASE_KDPG_KHG_2"/>
    <property type="match status" value="1"/>
</dbReference>
<dbReference type="AlphaFoldDB" id="A0A8J6QIX1"/>
<comment type="subunit">
    <text evidence="3">Homotrimer.</text>
</comment>
<dbReference type="Pfam" id="PF01081">
    <property type="entry name" value="Aldolase"/>
    <property type="match status" value="1"/>
</dbReference>